<proteinExistence type="inferred from homology"/>
<evidence type="ECO:0000256" key="8">
    <source>
        <dbReference type="ARBA" id="ARBA00023306"/>
    </source>
</evidence>
<feature type="binding site" evidence="12">
    <location>
        <position position="306"/>
    </location>
    <ligand>
        <name>UDP-N-acetyl-alpha-D-glucosamine</name>
        <dbReference type="ChEBI" id="CHEBI:57705"/>
    </ligand>
</feature>
<comment type="catalytic activity">
    <reaction evidence="11 12">
        <text>phosphoenolpyruvate + UDP-N-acetyl-alpha-D-glucosamine = UDP-N-acetyl-3-O-(1-carboxyvinyl)-alpha-D-glucosamine + phosphate</text>
        <dbReference type="Rhea" id="RHEA:18681"/>
        <dbReference type="ChEBI" id="CHEBI:43474"/>
        <dbReference type="ChEBI" id="CHEBI:57705"/>
        <dbReference type="ChEBI" id="CHEBI:58702"/>
        <dbReference type="ChEBI" id="CHEBI:68483"/>
        <dbReference type="EC" id="2.5.1.7"/>
    </reaction>
</comment>
<evidence type="ECO:0000256" key="3">
    <source>
        <dbReference type="ARBA" id="ARBA00022490"/>
    </source>
</evidence>
<dbReference type="Pfam" id="PF00275">
    <property type="entry name" value="EPSP_synthase"/>
    <property type="match status" value="1"/>
</dbReference>
<dbReference type="InterPro" id="IPR050068">
    <property type="entry name" value="MurA_subfamily"/>
</dbReference>
<protein>
    <recommendedName>
        <fullName evidence="12">UDP-N-acetylglucosamine 1-carboxyvinyltransferase</fullName>
        <ecNumber evidence="12">2.5.1.7</ecNumber>
    </recommendedName>
    <alternativeName>
        <fullName evidence="12">Enoylpyruvate transferase</fullName>
    </alternativeName>
    <alternativeName>
        <fullName evidence="12">UDP-N-acetylglucosamine enolpyruvyl transferase</fullName>
        <shortName evidence="12">EPT</shortName>
    </alternativeName>
</protein>
<keyword evidence="6 12" id="KW-0133">Cell shape</keyword>
<reference evidence="14 15" key="1">
    <citation type="submission" date="2020-08" db="EMBL/GenBank/DDBJ databases">
        <title>Genomic Encyclopedia of Type Strains, Phase IV (KMG-IV): sequencing the most valuable type-strain genomes for metagenomic binning, comparative biology and taxonomic classification.</title>
        <authorList>
            <person name="Goeker M."/>
        </authorList>
    </citation>
    <scope>NUCLEOTIDE SEQUENCE [LARGE SCALE GENOMIC DNA]</scope>
    <source>
        <strain evidence="14 15">DSM 103526</strain>
    </source>
</reference>
<comment type="similarity">
    <text evidence="10 12">Belongs to the EPSP synthase family. MurA subfamily.</text>
</comment>
<evidence type="ECO:0000256" key="1">
    <source>
        <dbReference type="ARBA" id="ARBA00004496"/>
    </source>
</evidence>
<dbReference type="GO" id="GO:0051301">
    <property type="term" value="P:cell division"/>
    <property type="evidence" value="ECO:0007669"/>
    <property type="project" value="UniProtKB-KW"/>
</dbReference>
<dbReference type="NCBIfam" id="TIGR01072">
    <property type="entry name" value="murA"/>
    <property type="match status" value="1"/>
</dbReference>
<dbReference type="GO" id="GO:0019277">
    <property type="term" value="P:UDP-N-acetylgalactosamine biosynthetic process"/>
    <property type="evidence" value="ECO:0007669"/>
    <property type="project" value="InterPro"/>
</dbReference>
<dbReference type="GO" id="GO:0071555">
    <property type="term" value="P:cell wall organization"/>
    <property type="evidence" value="ECO:0007669"/>
    <property type="project" value="UniProtKB-KW"/>
</dbReference>
<dbReference type="EC" id="2.5.1.7" evidence="12"/>
<evidence type="ECO:0000256" key="11">
    <source>
        <dbReference type="ARBA" id="ARBA00047527"/>
    </source>
</evidence>
<feature type="binding site" evidence="12">
    <location>
        <begin position="22"/>
        <end position="23"/>
    </location>
    <ligand>
        <name>phosphoenolpyruvate</name>
        <dbReference type="ChEBI" id="CHEBI:58702"/>
    </ligand>
</feature>
<evidence type="ECO:0000313" key="15">
    <source>
        <dbReference type="Proteomes" id="UP000579281"/>
    </source>
</evidence>
<feature type="binding site" evidence="12">
    <location>
        <begin position="123"/>
        <end position="127"/>
    </location>
    <ligand>
        <name>UDP-N-acetyl-alpha-D-glucosamine</name>
        <dbReference type="ChEBI" id="CHEBI:57705"/>
    </ligand>
</feature>
<organism evidence="14 15">
    <name type="scientific">Anaerosolibacter carboniphilus</name>
    <dbReference type="NCBI Taxonomy" id="1417629"/>
    <lineage>
        <taxon>Bacteria</taxon>
        <taxon>Bacillati</taxon>
        <taxon>Bacillota</taxon>
        <taxon>Clostridia</taxon>
        <taxon>Peptostreptococcales</taxon>
        <taxon>Thermotaleaceae</taxon>
        <taxon>Anaerosolibacter</taxon>
    </lineage>
</organism>
<dbReference type="PANTHER" id="PTHR43783">
    <property type="entry name" value="UDP-N-ACETYLGLUCOSAMINE 1-CARBOXYVINYLTRANSFERASE"/>
    <property type="match status" value="1"/>
</dbReference>
<feature type="domain" description="Enolpyruvate transferase" evidence="13">
    <location>
        <begin position="7"/>
        <end position="407"/>
    </location>
</feature>
<evidence type="ECO:0000259" key="13">
    <source>
        <dbReference type="Pfam" id="PF00275"/>
    </source>
</evidence>
<dbReference type="AlphaFoldDB" id="A0A841KM64"/>
<accession>A0A841KM64</accession>
<comment type="pathway">
    <text evidence="2 12">Cell wall biogenesis; peptidoglycan biosynthesis.</text>
</comment>
<keyword evidence="5 12" id="KW-0808">Transferase</keyword>
<dbReference type="GO" id="GO:0008360">
    <property type="term" value="P:regulation of cell shape"/>
    <property type="evidence" value="ECO:0007669"/>
    <property type="project" value="UniProtKB-KW"/>
</dbReference>
<dbReference type="GO" id="GO:0009252">
    <property type="term" value="P:peptidoglycan biosynthetic process"/>
    <property type="evidence" value="ECO:0007669"/>
    <property type="project" value="UniProtKB-UniRule"/>
</dbReference>
<comment type="caution">
    <text evidence="14">The sequence shown here is derived from an EMBL/GenBank/DDBJ whole genome shotgun (WGS) entry which is preliminary data.</text>
</comment>
<dbReference type="HAMAP" id="MF_00111">
    <property type="entry name" value="MurA"/>
    <property type="match status" value="1"/>
</dbReference>
<evidence type="ECO:0000313" key="14">
    <source>
        <dbReference type="EMBL" id="MBB6214526.1"/>
    </source>
</evidence>
<feature type="binding site" evidence="12">
    <location>
        <position position="94"/>
    </location>
    <ligand>
        <name>UDP-N-acetyl-alpha-D-glucosamine</name>
        <dbReference type="ChEBI" id="CHEBI:57705"/>
    </ligand>
</feature>
<dbReference type="RefSeq" id="WP_184308018.1">
    <property type="nucleotide sequence ID" value="NZ_JACHEN010000002.1"/>
</dbReference>
<keyword evidence="3 12" id="KW-0963">Cytoplasm</keyword>
<dbReference type="PANTHER" id="PTHR43783:SF2">
    <property type="entry name" value="UDP-N-ACETYLGLUCOSAMINE 1-CARBOXYVINYLTRANSFERASE 2"/>
    <property type="match status" value="1"/>
</dbReference>
<dbReference type="InterPro" id="IPR001986">
    <property type="entry name" value="Enolpyruvate_Tfrase_dom"/>
</dbReference>
<feature type="modified residue" description="2-(S-cysteinyl)pyruvic acid O-phosphothioketal" evidence="12">
    <location>
        <position position="118"/>
    </location>
</feature>
<dbReference type="InterPro" id="IPR013792">
    <property type="entry name" value="RNA3'P_cycl/enolpyr_Trfase_a/b"/>
</dbReference>
<keyword evidence="9 12" id="KW-0961">Cell wall biogenesis/degradation</keyword>
<keyword evidence="8 12" id="KW-0131">Cell cycle</keyword>
<evidence type="ECO:0000256" key="5">
    <source>
        <dbReference type="ARBA" id="ARBA00022679"/>
    </source>
</evidence>
<keyword evidence="4 12" id="KW-0132">Cell division</keyword>
<feature type="binding site" evidence="12">
    <location>
        <position position="328"/>
    </location>
    <ligand>
        <name>UDP-N-acetyl-alpha-D-glucosamine</name>
        <dbReference type="ChEBI" id="CHEBI:57705"/>
    </ligand>
</feature>
<dbReference type="GO" id="GO:0008760">
    <property type="term" value="F:UDP-N-acetylglucosamine 1-carboxyvinyltransferase activity"/>
    <property type="evidence" value="ECO:0007669"/>
    <property type="project" value="UniProtKB-UniRule"/>
</dbReference>
<dbReference type="Gene3D" id="3.65.10.10">
    <property type="entry name" value="Enolpyruvate transferase domain"/>
    <property type="match status" value="2"/>
</dbReference>
<gene>
    <name evidence="12" type="primary">murA</name>
    <name evidence="14" type="ORF">HNQ80_000606</name>
</gene>
<dbReference type="GO" id="GO:0005737">
    <property type="term" value="C:cytoplasm"/>
    <property type="evidence" value="ECO:0007669"/>
    <property type="project" value="UniProtKB-SubCell"/>
</dbReference>
<evidence type="ECO:0000256" key="7">
    <source>
        <dbReference type="ARBA" id="ARBA00022984"/>
    </source>
</evidence>
<dbReference type="NCBIfam" id="NF006873">
    <property type="entry name" value="PRK09369.1"/>
    <property type="match status" value="1"/>
</dbReference>
<dbReference type="SUPFAM" id="SSF55205">
    <property type="entry name" value="EPT/RTPC-like"/>
    <property type="match status" value="1"/>
</dbReference>
<comment type="function">
    <text evidence="12">Cell wall formation. Adds enolpyruvyl to UDP-N-acetylglucosamine.</text>
</comment>
<dbReference type="FunFam" id="3.65.10.10:FF:000001">
    <property type="entry name" value="UDP-N-acetylglucosamine 1-carboxyvinyltransferase"/>
    <property type="match status" value="1"/>
</dbReference>
<keyword evidence="7 12" id="KW-0573">Peptidoglycan synthesis</keyword>
<evidence type="ECO:0000256" key="10">
    <source>
        <dbReference type="ARBA" id="ARBA00038367"/>
    </source>
</evidence>
<evidence type="ECO:0000256" key="2">
    <source>
        <dbReference type="ARBA" id="ARBA00004752"/>
    </source>
</evidence>
<keyword evidence="15" id="KW-1185">Reference proteome</keyword>
<keyword evidence="12" id="KW-0670">Pyruvate</keyword>
<comment type="caution">
    <text evidence="12">Lacks conserved residue(s) required for the propagation of feature annotation.</text>
</comment>
<comment type="subcellular location">
    <subcellularLocation>
        <location evidence="1 12">Cytoplasm</location>
    </subcellularLocation>
</comment>
<dbReference type="EMBL" id="JACHEN010000002">
    <property type="protein sequence ID" value="MBB6214526.1"/>
    <property type="molecule type" value="Genomic_DNA"/>
</dbReference>
<name>A0A841KM64_9FIRM</name>
<dbReference type="InterPro" id="IPR036968">
    <property type="entry name" value="Enolpyruvate_Tfrase_sf"/>
</dbReference>
<dbReference type="CDD" id="cd01555">
    <property type="entry name" value="UdpNAET"/>
    <property type="match status" value="1"/>
</dbReference>
<dbReference type="NCBIfam" id="NF009470">
    <property type="entry name" value="PRK12830.1"/>
    <property type="match status" value="1"/>
</dbReference>
<dbReference type="Proteomes" id="UP000579281">
    <property type="component" value="Unassembled WGS sequence"/>
</dbReference>
<feature type="active site" description="Proton donor" evidence="12">
    <location>
        <position position="118"/>
    </location>
</feature>
<evidence type="ECO:0000256" key="4">
    <source>
        <dbReference type="ARBA" id="ARBA00022618"/>
    </source>
</evidence>
<evidence type="ECO:0000256" key="12">
    <source>
        <dbReference type="HAMAP-Rule" id="MF_00111"/>
    </source>
</evidence>
<dbReference type="UniPathway" id="UPA00219"/>
<evidence type="ECO:0000256" key="9">
    <source>
        <dbReference type="ARBA" id="ARBA00023316"/>
    </source>
</evidence>
<dbReference type="InterPro" id="IPR005750">
    <property type="entry name" value="UDP_GlcNAc_COvinyl_MurA"/>
</dbReference>
<sequence length="420" mass="45051">MEKFVIEGGHQLKGKVSISGFKNAAVAIIPAAIVAGDKCTIENLPNIKDVEVLGEILQELGADVAFDSQLKTMHIDSSKIQECYAPYEMAKKLRASYYLLGAALGRFKKARVAYPGGCDIGTRPIDQHIKGFEALGAKVNIDHGIVHVEADELVGAEIYLDVVSVGATINIMLAACRAKGTTIIDNAAKEPHVVDVANFLNSMGADIRGAGTDVIKIHGVDEMRGCTYSVIPDQIEAGTFMIIAAATGGDVVVDNVIPKHLDPITAKLREMGLEIEENGESIRIMGNGRPKKCNIKTLVYPGFPTDLQQPMSALLTQAIGTSIVTETIYEGRFKHVDELKRMGAKIKVEGRVAVIEGIERLSGAAVSATDLRAGAALIVAGLMAEGFTEIENIHYIDRGYENIEQKLVSLGAKISRSIEI</sequence>
<evidence type="ECO:0000256" key="6">
    <source>
        <dbReference type="ARBA" id="ARBA00022960"/>
    </source>
</evidence>